<dbReference type="Proteomes" id="UP001054820">
    <property type="component" value="Chromosome"/>
</dbReference>
<evidence type="ECO:0000256" key="1">
    <source>
        <dbReference type="ARBA" id="ARBA00000085"/>
    </source>
</evidence>
<dbReference type="InterPro" id="IPR003594">
    <property type="entry name" value="HATPase_dom"/>
</dbReference>
<organism evidence="5 6">
    <name type="scientific">Thiomicrorhabdus immobilis</name>
    <dbReference type="NCBI Taxonomy" id="2791037"/>
    <lineage>
        <taxon>Bacteria</taxon>
        <taxon>Pseudomonadati</taxon>
        <taxon>Pseudomonadota</taxon>
        <taxon>Gammaproteobacteria</taxon>
        <taxon>Thiotrichales</taxon>
        <taxon>Piscirickettsiaceae</taxon>
        <taxon>Thiomicrorhabdus</taxon>
    </lineage>
</organism>
<feature type="transmembrane region" description="Helical" evidence="3">
    <location>
        <begin position="12"/>
        <end position="31"/>
    </location>
</feature>
<dbReference type="PRINTS" id="PR00344">
    <property type="entry name" value="BCTRLSENSOR"/>
</dbReference>
<dbReference type="Pfam" id="PF02518">
    <property type="entry name" value="HATPase_c"/>
    <property type="match status" value="1"/>
</dbReference>
<evidence type="ECO:0000259" key="4">
    <source>
        <dbReference type="PROSITE" id="PS50109"/>
    </source>
</evidence>
<dbReference type="Gene3D" id="3.30.565.10">
    <property type="entry name" value="Histidine kinase-like ATPase, C-terminal domain"/>
    <property type="match status" value="1"/>
</dbReference>
<keyword evidence="6" id="KW-1185">Reference proteome</keyword>
<dbReference type="InterPro" id="IPR036890">
    <property type="entry name" value="HATPase_C_sf"/>
</dbReference>
<keyword evidence="3" id="KW-0472">Membrane</keyword>
<keyword evidence="3" id="KW-1133">Transmembrane helix</keyword>
<sequence length="371" mass="42658">MNELTSNNLVNAVWLGFILIGISLFFTAYYFRRQSKRLNSALSRLYELNQNCNQDALDFFDQAWKVLQSVGCERLQANIEWFGERKSVVQGAAVKARLVSKSYLVSREDMRFEMIVYMKRGASQHESVSSLVIKTFLNVLDQDLVLKQAEILTSQKRLERYQLFVQHEIKNIAQFIQLLSEQVKTVDSDENKVKLVNRLYGTLPIMAKRARKTVEHMQQPLSEFYEGHVETIKDLLVDVAQMYGLEVEIKGNVSTNLPKQVLVEVFKNILGNFRDHPSSNKPIQISISQETLTESIKINILSEKVTDDVLMPERMFEPFWTTSESGMGLGLFLSRELLKQVDGKIHFYQNDGTEFGFLIELPGLVTLNDKI</sequence>
<dbReference type="InterPro" id="IPR005467">
    <property type="entry name" value="His_kinase_dom"/>
</dbReference>
<evidence type="ECO:0000256" key="2">
    <source>
        <dbReference type="ARBA" id="ARBA00012438"/>
    </source>
</evidence>
<keyword evidence="3" id="KW-0812">Transmembrane</keyword>
<evidence type="ECO:0000313" key="6">
    <source>
        <dbReference type="Proteomes" id="UP001054820"/>
    </source>
</evidence>
<dbReference type="EC" id="2.7.13.3" evidence="2"/>
<name>A0ABN6CY25_9GAMM</name>
<protein>
    <recommendedName>
        <fullName evidence="2">histidine kinase</fullName>
        <ecNumber evidence="2">2.7.13.3</ecNumber>
    </recommendedName>
</protein>
<gene>
    <name evidence="5" type="ORF">THMIRHAM_18150</name>
</gene>
<proteinExistence type="predicted"/>
<dbReference type="SUPFAM" id="SSF55874">
    <property type="entry name" value="ATPase domain of HSP90 chaperone/DNA topoisomerase II/histidine kinase"/>
    <property type="match status" value="1"/>
</dbReference>
<comment type="catalytic activity">
    <reaction evidence="1">
        <text>ATP + protein L-histidine = ADP + protein N-phospho-L-histidine.</text>
        <dbReference type="EC" id="2.7.13.3"/>
    </reaction>
</comment>
<dbReference type="RefSeq" id="WP_237261511.1">
    <property type="nucleotide sequence ID" value="NZ_AP024202.1"/>
</dbReference>
<dbReference type="EMBL" id="AP024202">
    <property type="protein sequence ID" value="BCN94030.1"/>
    <property type="molecule type" value="Genomic_DNA"/>
</dbReference>
<evidence type="ECO:0000313" key="5">
    <source>
        <dbReference type="EMBL" id="BCN94030.1"/>
    </source>
</evidence>
<dbReference type="PROSITE" id="PS50109">
    <property type="entry name" value="HIS_KIN"/>
    <property type="match status" value="1"/>
</dbReference>
<dbReference type="InterPro" id="IPR004358">
    <property type="entry name" value="Sig_transdc_His_kin-like_C"/>
</dbReference>
<accession>A0ABN6CY25</accession>
<feature type="domain" description="Histidine kinase" evidence="4">
    <location>
        <begin position="164"/>
        <end position="365"/>
    </location>
</feature>
<evidence type="ECO:0000256" key="3">
    <source>
        <dbReference type="SAM" id="Phobius"/>
    </source>
</evidence>
<dbReference type="SMART" id="SM00387">
    <property type="entry name" value="HATPase_c"/>
    <property type="match status" value="1"/>
</dbReference>
<reference evidence="5" key="1">
    <citation type="journal article" date="2022" name="Arch. Microbiol.">
        <title>Thiomicrorhabdus immobilis sp. nov., a mesophilic sulfur-oxidizing bacterium isolated from sediment of a brackish lake in northern Japan.</title>
        <authorList>
            <person name="Kojima H."/>
            <person name="Mochizuki J."/>
            <person name="Kanda M."/>
            <person name="Watanabe T."/>
            <person name="Fukui M."/>
        </authorList>
    </citation>
    <scope>NUCLEOTIDE SEQUENCE</scope>
    <source>
        <strain evidence="5">Am19</strain>
    </source>
</reference>